<feature type="transmembrane region" description="Helical" evidence="2">
    <location>
        <begin position="7"/>
        <end position="26"/>
    </location>
</feature>
<name>A0A0D3IK74_EMIH1</name>
<dbReference type="KEGG" id="ehx:EMIHUDRAFT_214540"/>
<reference evidence="4" key="1">
    <citation type="journal article" date="2013" name="Nature">
        <title>Pan genome of the phytoplankton Emiliania underpins its global distribution.</title>
        <authorList>
            <person name="Read B.A."/>
            <person name="Kegel J."/>
            <person name="Klute M.J."/>
            <person name="Kuo A."/>
            <person name="Lefebvre S.C."/>
            <person name="Maumus F."/>
            <person name="Mayer C."/>
            <person name="Miller J."/>
            <person name="Monier A."/>
            <person name="Salamov A."/>
            <person name="Young J."/>
            <person name="Aguilar M."/>
            <person name="Claverie J.M."/>
            <person name="Frickenhaus S."/>
            <person name="Gonzalez K."/>
            <person name="Herman E.K."/>
            <person name="Lin Y.C."/>
            <person name="Napier J."/>
            <person name="Ogata H."/>
            <person name="Sarno A.F."/>
            <person name="Shmutz J."/>
            <person name="Schroeder D."/>
            <person name="de Vargas C."/>
            <person name="Verret F."/>
            <person name="von Dassow P."/>
            <person name="Valentin K."/>
            <person name="Van de Peer Y."/>
            <person name="Wheeler G."/>
            <person name="Dacks J.B."/>
            <person name="Delwiche C.F."/>
            <person name="Dyhrman S.T."/>
            <person name="Glockner G."/>
            <person name="John U."/>
            <person name="Richards T."/>
            <person name="Worden A.Z."/>
            <person name="Zhang X."/>
            <person name="Grigoriev I.V."/>
            <person name="Allen A.E."/>
            <person name="Bidle K."/>
            <person name="Borodovsky M."/>
            <person name="Bowler C."/>
            <person name="Brownlee C."/>
            <person name="Cock J.M."/>
            <person name="Elias M."/>
            <person name="Gladyshev V.N."/>
            <person name="Groth M."/>
            <person name="Guda C."/>
            <person name="Hadaegh A."/>
            <person name="Iglesias-Rodriguez M.D."/>
            <person name="Jenkins J."/>
            <person name="Jones B.M."/>
            <person name="Lawson T."/>
            <person name="Leese F."/>
            <person name="Lindquist E."/>
            <person name="Lobanov A."/>
            <person name="Lomsadze A."/>
            <person name="Malik S.B."/>
            <person name="Marsh M.E."/>
            <person name="Mackinder L."/>
            <person name="Mock T."/>
            <person name="Mueller-Roeber B."/>
            <person name="Pagarete A."/>
            <person name="Parker M."/>
            <person name="Probert I."/>
            <person name="Quesneville H."/>
            <person name="Raines C."/>
            <person name="Rensing S.A."/>
            <person name="Riano-Pachon D.M."/>
            <person name="Richier S."/>
            <person name="Rokitta S."/>
            <person name="Shiraiwa Y."/>
            <person name="Soanes D.M."/>
            <person name="van der Giezen M."/>
            <person name="Wahlund T.M."/>
            <person name="Williams B."/>
            <person name="Wilson W."/>
            <person name="Wolfe G."/>
            <person name="Wurch L.L."/>
        </authorList>
    </citation>
    <scope>NUCLEOTIDE SEQUENCE</scope>
</reference>
<evidence type="ECO:0000313" key="4">
    <source>
        <dbReference type="Proteomes" id="UP000013827"/>
    </source>
</evidence>
<keyword evidence="2" id="KW-0812">Transmembrane</keyword>
<feature type="region of interest" description="Disordered" evidence="1">
    <location>
        <begin position="182"/>
        <end position="203"/>
    </location>
</feature>
<dbReference type="PaxDb" id="2903-EOD11659"/>
<feature type="compositionally biased region" description="Pro residues" evidence="1">
    <location>
        <begin position="153"/>
        <end position="166"/>
    </location>
</feature>
<dbReference type="AlphaFoldDB" id="A0A0D3IK74"/>
<dbReference type="HOGENOM" id="CLU_579310_0_0_1"/>
<keyword evidence="2" id="KW-0472">Membrane</keyword>
<protein>
    <recommendedName>
        <fullName evidence="5">Transmembrane protein</fullName>
    </recommendedName>
</protein>
<proteinExistence type="predicted"/>
<accession>A0A0D3IK74</accession>
<evidence type="ECO:0008006" key="5">
    <source>
        <dbReference type="Google" id="ProtNLM"/>
    </source>
</evidence>
<feature type="region of interest" description="Disordered" evidence="1">
    <location>
        <begin position="148"/>
        <end position="170"/>
    </location>
</feature>
<feature type="transmembrane region" description="Helical" evidence="2">
    <location>
        <begin position="407"/>
        <end position="425"/>
    </location>
</feature>
<evidence type="ECO:0000256" key="1">
    <source>
        <dbReference type="SAM" id="MobiDB-lite"/>
    </source>
</evidence>
<dbReference type="Proteomes" id="UP000013827">
    <property type="component" value="Unassembled WGS sequence"/>
</dbReference>
<dbReference type="RefSeq" id="XP_005764088.1">
    <property type="nucleotide sequence ID" value="XM_005764031.1"/>
</dbReference>
<dbReference type="GeneID" id="17257781"/>
<evidence type="ECO:0000313" key="3">
    <source>
        <dbReference type="EnsemblProtists" id="EOD11659"/>
    </source>
</evidence>
<reference evidence="3" key="2">
    <citation type="submission" date="2024-10" db="UniProtKB">
        <authorList>
            <consortium name="EnsemblProtists"/>
        </authorList>
    </citation>
    <scope>IDENTIFICATION</scope>
</reference>
<evidence type="ECO:0000256" key="2">
    <source>
        <dbReference type="SAM" id="Phobius"/>
    </source>
</evidence>
<keyword evidence="4" id="KW-1185">Reference proteome</keyword>
<keyword evidence="2" id="KW-1133">Transmembrane helix</keyword>
<dbReference type="EnsemblProtists" id="EOD11659">
    <property type="protein sequence ID" value="EOD11659"/>
    <property type="gene ID" value="EMIHUDRAFT_214540"/>
</dbReference>
<organism evidence="3 4">
    <name type="scientific">Emiliania huxleyi (strain CCMP1516)</name>
    <dbReference type="NCBI Taxonomy" id="280463"/>
    <lineage>
        <taxon>Eukaryota</taxon>
        <taxon>Haptista</taxon>
        <taxon>Haptophyta</taxon>
        <taxon>Prymnesiophyceae</taxon>
        <taxon>Isochrysidales</taxon>
        <taxon>Noelaerhabdaceae</taxon>
        <taxon>Emiliania</taxon>
    </lineage>
</organism>
<sequence length="472" mass="50189">MSPAPAYLGLGLIAAVSIGLIIYAHARPAPEPLAPISVWYEVPTCSNATASALGGQQVAALTACAEVAEQGSSWPGYRLPLSLSDGYLPGTIYSMTLLLQTGAYVVSAVAIEDGRGAVLSPVTNLELGPDLNFPWRIKSPDMVARSLPAVSLSPPPAPAPQRPSSPPAAWRAKVDGVVDQWMADQGGDSTSPPGRRALSDAAPHRRVAQNELETAAFEFDDLLSEWVDDFEGDLLSEWVEDFEGEEGEEETYGRSPYMTTYAYGSPYYYSPAMFYYPYGMPFYVGGPMYHYNAFSHAMMMGMTLSIMSNSHHHHYHDDDGDSDSSTGESRGEVTLEHAQDRYDLTVTFTAPAADGASWPCYVVVYNTTVFAGQGTVAAAQAVLGPSLYVSFAPAEAPPKKSMTLATAGYVLLALTAVGFCALSAFGGSERESFSRGSYNGGSVYRGSGPSMHYEPKFGGAGKGMPTGSAAAW</sequence>